<comment type="caution">
    <text evidence="1">The sequence shown here is derived from an EMBL/GenBank/DDBJ whole genome shotgun (WGS) entry which is preliminary data.</text>
</comment>
<dbReference type="Gene3D" id="3.30.300.20">
    <property type="match status" value="1"/>
</dbReference>
<organism evidence="1 2">
    <name type="scientific">Acinetobacter calcoaceticus</name>
    <dbReference type="NCBI Taxonomy" id="471"/>
    <lineage>
        <taxon>Bacteria</taxon>
        <taxon>Pseudomonadati</taxon>
        <taxon>Pseudomonadota</taxon>
        <taxon>Gammaproteobacteria</taxon>
        <taxon>Moraxellales</taxon>
        <taxon>Moraxellaceae</taxon>
        <taxon>Acinetobacter</taxon>
        <taxon>Acinetobacter calcoaceticus/baumannii complex</taxon>
    </lineage>
</organism>
<sequence length="158" mass="17675">MALHQYQVEVHWEGNTGTGTSSYQAYKRDFLIKNPQKSSIAGSADPAYLGDMTRWNPEDLIVAAVSSCHQLWYLHLCAVNQIQVLSYVDHAVGYMQDNDPIKRGHMTEIKLRPQVTLSQNSDVNLAAALHEQAHHECMIANSVNFPIHCEANFIIVAA</sequence>
<evidence type="ECO:0000313" key="1">
    <source>
        <dbReference type="EMBL" id="TCM70750.1"/>
    </source>
</evidence>
<dbReference type="Pfam" id="PF02566">
    <property type="entry name" value="OsmC"/>
    <property type="match status" value="1"/>
</dbReference>
<proteinExistence type="predicted"/>
<protein>
    <submittedName>
        <fullName evidence="1">Organic hydroperoxide reductase OsmC/OhrA</fullName>
    </submittedName>
</protein>
<dbReference type="InterPro" id="IPR003718">
    <property type="entry name" value="OsmC/Ohr_fam"/>
</dbReference>
<dbReference type="InterPro" id="IPR015946">
    <property type="entry name" value="KH_dom-like_a/b"/>
</dbReference>
<accession>A0A4R1Y6B1</accession>
<dbReference type="Proteomes" id="UP000294963">
    <property type="component" value="Unassembled WGS sequence"/>
</dbReference>
<gene>
    <name evidence="1" type="ORF">EC844_10119</name>
</gene>
<dbReference type="EMBL" id="SLVJ01000001">
    <property type="protein sequence ID" value="TCM70750.1"/>
    <property type="molecule type" value="Genomic_DNA"/>
</dbReference>
<name>A0A4R1Y6B1_ACICA</name>
<dbReference type="AlphaFoldDB" id="A0A4R1Y6B1"/>
<dbReference type="PANTHER" id="PTHR42830:SF2">
    <property type="entry name" value="OSMC_OHR FAMILY PROTEIN"/>
    <property type="match status" value="1"/>
</dbReference>
<dbReference type="InterPro" id="IPR052707">
    <property type="entry name" value="OsmC_Ohr_Peroxiredoxin"/>
</dbReference>
<keyword evidence="2" id="KW-1185">Reference proteome</keyword>
<dbReference type="OrthoDB" id="9795405at2"/>
<dbReference type="PANTHER" id="PTHR42830">
    <property type="entry name" value="OSMOTICALLY INDUCIBLE FAMILY PROTEIN"/>
    <property type="match status" value="1"/>
</dbReference>
<dbReference type="InterPro" id="IPR036102">
    <property type="entry name" value="OsmC/Ohrsf"/>
</dbReference>
<dbReference type="SUPFAM" id="SSF82784">
    <property type="entry name" value="OsmC-like"/>
    <property type="match status" value="1"/>
</dbReference>
<reference evidence="1 2" key="1">
    <citation type="submission" date="2019-03" db="EMBL/GenBank/DDBJ databases">
        <title>Genomic analyses of the natural microbiome of Caenorhabditis elegans.</title>
        <authorList>
            <person name="Samuel B."/>
        </authorList>
    </citation>
    <scope>NUCLEOTIDE SEQUENCE [LARGE SCALE GENOMIC DNA]</scope>
    <source>
        <strain evidence="1 2">JUb89</strain>
    </source>
</reference>
<evidence type="ECO:0000313" key="2">
    <source>
        <dbReference type="Proteomes" id="UP000294963"/>
    </source>
</evidence>